<dbReference type="InterPro" id="IPR001245">
    <property type="entry name" value="Ser-Thr/Tyr_kinase_cat_dom"/>
</dbReference>
<evidence type="ECO:0000256" key="16">
    <source>
        <dbReference type="SAM" id="MobiDB-lite"/>
    </source>
</evidence>
<feature type="transmembrane region" description="Helical" evidence="14">
    <location>
        <begin position="982"/>
        <end position="1007"/>
    </location>
</feature>
<feature type="region of interest" description="Disordered" evidence="16">
    <location>
        <begin position="857"/>
        <end position="878"/>
    </location>
</feature>
<keyword evidence="4 14" id="KW-0812">Transmembrane</keyword>
<evidence type="ECO:0000256" key="8">
    <source>
        <dbReference type="ARBA" id="ARBA00022840"/>
    </source>
</evidence>
<dbReference type="AlphaFoldDB" id="A0A4D6N736"/>
<keyword evidence="12" id="KW-0325">Glycoprotein</keyword>
<evidence type="ECO:0000256" key="13">
    <source>
        <dbReference type="ARBA" id="ARBA00023329"/>
    </source>
</evidence>
<dbReference type="GO" id="GO:0004672">
    <property type="term" value="F:protein kinase activity"/>
    <property type="evidence" value="ECO:0007669"/>
    <property type="project" value="InterPro"/>
</dbReference>
<keyword evidence="14" id="KW-0813">Transport</keyword>
<feature type="transmembrane region" description="Helical" evidence="14">
    <location>
        <begin position="388"/>
        <end position="410"/>
    </location>
</feature>
<dbReference type="PROSITE" id="PS50011">
    <property type="entry name" value="PROTEIN_KINASE_DOM"/>
    <property type="match status" value="1"/>
</dbReference>
<evidence type="ECO:0000256" key="2">
    <source>
        <dbReference type="ARBA" id="ARBA00010482"/>
    </source>
</evidence>
<dbReference type="EMBL" id="CP039354">
    <property type="protein sequence ID" value="QCE09640.1"/>
    <property type="molecule type" value="Genomic_DNA"/>
</dbReference>
<keyword evidence="7" id="KW-0547">Nucleotide-binding</keyword>
<dbReference type="Pfam" id="PF00560">
    <property type="entry name" value="LRR_1"/>
    <property type="match status" value="2"/>
</dbReference>
<comment type="subcellular location">
    <subcellularLocation>
        <location evidence="14">Cell membrane</location>
        <topology evidence="14">Multi-pass membrane protein</topology>
    </subcellularLocation>
    <subcellularLocation>
        <location evidence="14">Cytoplasmic vesicle</location>
        <location evidence="14">Secretory vesicle membrane</location>
        <topology evidence="14">Multi-pass membrane protein</topology>
    </subcellularLocation>
</comment>
<feature type="compositionally biased region" description="Low complexity" evidence="16">
    <location>
        <begin position="349"/>
        <end position="360"/>
    </location>
</feature>
<keyword evidence="14" id="KW-1003">Cell membrane</keyword>
<dbReference type="PANTHER" id="PTHR48056:SF81">
    <property type="entry name" value="RECEPTOR PROTEIN-TYROSINE KINASE CEPR1"/>
    <property type="match status" value="1"/>
</dbReference>
<evidence type="ECO:0000256" key="6">
    <source>
        <dbReference type="ARBA" id="ARBA00022737"/>
    </source>
</evidence>
<evidence type="ECO:0000256" key="10">
    <source>
        <dbReference type="ARBA" id="ARBA00023136"/>
    </source>
</evidence>
<sequence>MEDLWGLVCERSYPHYNGTDMWRLSWERSNLHVIEGIWHYLPPLFSSFSLKFFGGLNFQKRMVRRLLSRIDLGRTGEERSGSQYKRVKIHGEVLLGFLFICIVQFSHADTDPSDVAAINNLYTALGNPVLPGWVPSGGDPCGQGWQGVRCNGSVIQEITLNGANLGGELGDSLGSFVSIRAIVLNNNHIGGSIPSSLPVTLQHFFLSDNQFIGSIPASLSSLAGLTDMSLNDNLLTGEIPDAFQSLTQLINLDLSNNNLSGELPPSMENLSALTSVHLQNNNISGTLDVLQDLPLRDLNVENNQFVGPIPPKLLSIPNFRNDGNPFNLNVNATISPARQPHSPVPVSPPGTVVSGTPSSGRLPTKPTDGPTAAKESNSVKSKKNTKRVVWISISSILMFVIVVLGLLLFVPRCSRREQVNKSSKQHQVGKYGGERQNPREYEEFVQPPSQTEKVPKGAVVRPKGDHQEEARTVRAIPKLQGEQEKNEQRMGTIPKLLDHEIDMSSLDVYSMPSPAPPPPPPLTTESAIVEPTSFHKGANFNPPKKSPVPPTFAKTFTIASLQQYTNSFSQDNLIGLGMLGTVYKAELPDGKILAVKKLDKRVSNDQTDDEFLDLINNIDRIRHANIVELIGYCTEHGQRLLIYEYCSNGSLQDALHSDDEFKTRLSWNARIRIALGAARALEYLHEQCQPPVVHRNFKSANILLDDDVSVRLSDCGLAPLITKGFVSQLSGQLLAAYGYGAPEFESGIYTYQSDVYSFGVVMLELLTGRQSYDKTRARGEQFLVRWAIPQLHDIDALSKMVDPSLKGDYPAKSLSNFADIISRCVQSEPEFRPAMSEVVLYPCFVMSNYDTNPFAEDEVNPFSDGPANRKASGQSNIGGGLFFNTNSRSASTKLSPLSPEPYDRSATVDIPLDSSEELKAKEKELQAREAELKRREQELKRKEDAIARAGIVIEENNWPPIFPVIHHDIAKEIPIHLQSIQYVAFTTWLGLIVCLLWNIVAVTVAWIKGEGVSLWFLAIIYFISGVPASYVMWYRPLYRATRTDSALKFSWFFLTYSVHVLFCVFAAIAPPIIFKGKSLTGILPAFEVMSENTVLGIFYFIGFGFFAVESLLSIWVIQQVYMYFRGSGKAAEMRREAAKGAMRAAL</sequence>
<feature type="compositionally biased region" description="Basic and acidic residues" evidence="16">
    <location>
        <begin position="432"/>
        <end position="442"/>
    </location>
</feature>
<dbReference type="InterPro" id="IPR050647">
    <property type="entry name" value="Plant_LRR-RLKs"/>
</dbReference>
<dbReference type="Gene3D" id="3.30.200.20">
    <property type="entry name" value="Phosphorylase Kinase, domain 1"/>
    <property type="match status" value="1"/>
</dbReference>
<gene>
    <name evidence="18" type="ORF">DEO72_LG10g861</name>
</gene>
<keyword evidence="5" id="KW-0732">Signal</keyword>
<organism evidence="18 19">
    <name type="scientific">Vigna unguiculata</name>
    <name type="common">Cowpea</name>
    <dbReference type="NCBI Taxonomy" id="3917"/>
    <lineage>
        <taxon>Eukaryota</taxon>
        <taxon>Viridiplantae</taxon>
        <taxon>Streptophyta</taxon>
        <taxon>Embryophyta</taxon>
        <taxon>Tracheophyta</taxon>
        <taxon>Spermatophyta</taxon>
        <taxon>Magnoliopsida</taxon>
        <taxon>eudicotyledons</taxon>
        <taxon>Gunneridae</taxon>
        <taxon>Pentapetalae</taxon>
        <taxon>rosids</taxon>
        <taxon>fabids</taxon>
        <taxon>Fabales</taxon>
        <taxon>Fabaceae</taxon>
        <taxon>Papilionoideae</taxon>
        <taxon>50 kb inversion clade</taxon>
        <taxon>NPAAA clade</taxon>
        <taxon>indigoferoid/millettioid clade</taxon>
        <taxon>Phaseoleae</taxon>
        <taxon>Vigna</taxon>
    </lineage>
</organism>
<feature type="transmembrane region" description="Helical" evidence="14">
    <location>
        <begin position="1094"/>
        <end position="1117"/>
    </location>
</feature>
<keyword evidence="19" id="KW-1185">Reference proteome</keyword>
<dbReference type="InterPro" id="IPR000719">
    <property type="entry name" value="Prot_kinase_dom"/>
</dbReference>
<comment type="caution">
    <text evidence="14">Lacks conserved residue(s) required for the propagation of feature annotation.</text>
</comment>
<keyword evidence="18" id="KW-0808">Transferase</keyword>
<feature type="region of interest" description="Disordered" evidence="16">
    <location>
        <begin position="417"/>
        <end position="469"/>
    </location>
</feature>
<feature type="domain" description="Protein kinase" evidence="17">
    <location>
        <begin position="568"/>
        <end position="844"/>
    </location>
</feature>
<dbReference type="InterPro" id="IPR013210">
    <property type="entry name" value="LRR_N_plant-typ"/>
</dbReference>
<keyword evidence="15" id="KW-0175">Coiled coil</keyword>
<feature type="coiled-coil region" evidence="15">
    <location>
        <begin position="915"/>
        <end position="945"/>
    </location>
</feature>
<keyword evidence="13 14" id="KW-0968">Cytoplasmic vesicle</keyword>
<evidence type="ECO:0000256" key="4">
    <source>
        <dbReference type="ARBA" id="ARBA00022692"/>
    </source>
</evidence>
<evidence type="ECO:0000256" key="12">
    <source>
        <dbReference type="ARBA" id="ARBA00023180"/>
    </source>
</evidence>
<keyword evidence="9 14" id="KW-1133">Transmembrane helix</keyword>
<dbReference type="InterPro" id="IPR011009">
    <property type="entry name" value="Kinase-like_dom_sf"/>
</dbReference>
<evidence type="ECO:0000256" key="14">
    <source>
        <dbReference type="RuleBase" id="RU363122"/>
    </source>
</evidence>
<keyword evidence="6" id="KW-0677">Repeat</keyword>
<dbReference type="GO" id="GO:0005524">
    <property type="term" value="F:ATP binding"/>
    <property type="evidence" value="ECO:0007669"/>
    <property type="project" value="UniProtKB-KW"/>
</dbReference>
<keyword evidence="18" id="KW-0418">Kinase</keyword>
<dbReference type="PANTHER" id="PTHR48056">
    <property type="entry name" value="LRR RECEPTOR-LIKE SERINE/THREONINE-PROTEIN KINASE-RELATED"/>
    <property type="match status" value="1"/>
</dbReference>
<dbReference type="FunFam" id="3.30.200.20:FF:000125">
    <property type="entry name" value="Protein STRUBBELIG-RECEPTOR FAMILY 8"/>
    <property type="match status" value="1"/>
</dbReference>
<dbReference type="InterPro" id="IPR007273">
    <property type="entry name" value="SCAMP"/>
</dbReference>
<dbReference type="FunFam" id="3.80.10.10:FF:000062">
    <property type="entry name" value="protein STRUBBELIG-RECEPTOR FAMILY 3"/>
    <property type="match status" value="1"/>
</dbReference>
<dbReference type="Pfam" id="PF07714">
    <property type="entry name" value="PK_Tyr_Ser-Thr"/>
    <property type="match status" value="1"/>
</dbReference>
<dbReference type="Gene3D" id="3.80.10.10">
    <property type="entry name" value="Ribonuclease Inhibitor"/>
    <property type="match status" value="2"/>
</dbReference>
<dbReference type="Pfam" id="PF08263">
    <property type="entry name" value="LRRNT_2"/>
    <property type="match status" value="1"/>
</dbReference>
<comment type="similarity">
    <text evidence="2 14">Belongs to the SCAMP family.</text>
</comment>
<evidence type="ECO:0000256" key="5">
    <source>
        <dbReference type="ARBA" id="ARBA00022729"/>
    </source>
</evidence>
<feature type="transmembrane region" description="Helical" evidence="14">
    <location>
        <begin position="1053"/>
        <end position="1074"/>
    </location>
</feature>
<dbReference type="FunFam" id="1.10.510.10:FF:000095">
    <property type="entry name" value="protein STRUBBELIG-RECEPTOR FAMILY 8"/>
    <property type="match status" value="1"/>
</dbReference>
<keyword evidence="11" id="KW-0675">Receptor</keyword>
<evidence type="ECO:0000313" key="18">
    <source>
        <dbReference type="EMBL" id="QCE09640.1"/>
    </source>
</evidence>
<dbReference type="Proteomes" id="UP000501690">
    <property type="component" value="Linkage Group LG10"/>
</dbReference>
<evidence type="ECO:0000256" key="11">
    <source>
        <dbReference type="ARBA" id="ARBA00023170"/>
    </source>
</evidence>
<evidence type="ECO:0000256" key="9">
    <source>
        <dbReference type="ARBA" id="ARBA00022989"/>
    </source>
</evidence>
<name>A0A4D6N736_VIGUN</name>
<dbReference type="SUPFAM" id="SSF56112">
    <property type="entry name" value="Protein kinase-like (PK-like)"/>
    <property type="match status" value="1"/>
</dbReference>
<feature type="transmembrane region" description="Helical" evidence="14">
    <location>
        <begin position="1013"/>
        <end position="1033"/>
    </location>
</feature>
<dbReference type="GO" id="GO:0005886">
    <property type="term" value="C:plasma membrane"/>
    <property type="evidence" value="ECO:0007669"/>
    <property type="project" value="UniProtKB-SubCell"/>
</dbReference>
<keyword evidence="10 14" id="KW-0472">Membrane</keyword>
<dbReference type="Pfam" id="PF04144">
    <property type="entry name" value="SCAMP"/>
    <property type="match status" value="1"/>
</dbReference>
<dbReference type="Gene3D" id="1.10.510.10">
    <property type="entry name" value="Transferase(Phosphotransferase) domain 1"/>
    <property type="match status" value="1"/>
</dbReference>
<evidence type="ECO:0000256" key="7">
    <source>
        <dbReference type="ARBA" id="ARBA00022741"/>
    </source>
</evidence>
<dbReference type="GO" id="GO:0030658">
    <property type="term" value="C:transport vesicle membrane"/>
    <property type="evidence" value="ECO:0007669"/>
    <property type="project" value="UniProtKB-SubCell"/>
</dbReference>
<dbReference type="SUPFAM" id="SSF52058">
    <property type="entry name" value="L domain-like"/>
    <property type="match status" value="1"/>
</dbReference>
<comment type="function">
    <text evidence="1 14">Probably involved in membrane trafficking.</text>
</comment>
<proteinExistence type="inferred from homology"/>
<accession>A0A4D6N736</accession>
<evidence type="ECO:0000256" key="3">
    <source>
        <dbReference type="ARBA" id="ARBA00022614"/>
    </source>
</evidence>
<reference evidence="18 19" key="1">
    <citation type="submission" date="2019-04" db="EMBL/GenBank/DDBJ databases">
        <title>An improved genome assembly and genetic linkage map for asparagus bean, Vigna unguiculata ssp. sesquipedialis.</title>
        <authorList>
            <person name="Xia Q."/>
            <person name="Zhang R."/>
            <person name="Dong Y."/>
        </authorList>
    </citation>
    <scope>NUCLEOTIDE SEQUENCE [LARGE SCALE GENOMIC DNA]</scope>
    <source>
        <tissue evidence="18">Leaf</tissue>
    </source>
</reference>
<dbReference type="InterPro" id="IPR001611">
    <property type="entry name" value="Leu-rich_rpt"/>
</dbReference>
<keyword evidence="8" id="KW-0067">ATP-binding</keyword>
<evidence type="ECO:0000256" key="15">
    <source>
        <dbReference type="SAM" id="Coils"/>
    </source>
</evidence>
<dbReference type="InterPro" id="IPR032675">
    <property type="entry name" value="LRR_dom_sf"/>
</dbReference>
<keyword evidence="3" id="KW-0433">Leucine-rich repeat</keyword>
<evidence type="ECO:0000313" key="19">
    <source>
        <dbReference type="Proteomes" id="UP000501690"/>
    </source>
</evidence>
<protein>
    <recommendedName>
        <fullName evidence="14">Secretory carrier-associated membrane protein</fullName>
        <shortName evidence="14">Secretory carrier membrane protein</shortName>
    </recommendedName>
</protein>
<evidence type="ECO:0000259" key="17">
    <source>
        <dbReference type="PROSITE" id="PS50011"/>
    </source>
</evidence>
<feature type="region of interest" description="Disordered" evidence="16">
    <location>
        <begin position="333"/>
        <end position="381"/>
    </location>
</feature>
<evidence type="ECO:0000256" key="1">
    <source>
        <dbReference type="ARBA" id="ARBA00004003"/>
    </source>
</evidence>
<dbReference type="GO" id="GO:0015031">
    <property type="term" value="P:protein transport"/>
    <property type="evidence" value="ECO:0007669"/>
    <property type="project" value="InterPro"/>
</dbReference>